<dbReference type="OrthoDB" id="9815841at2"/>
<evidence type="ECO:0000313" key="2">
    <source>
        <dbReference type="EMBL" id="SHH49812.1"/>
    </source>
</evidence>
<dbReference type="Gene3D" id="1.10.287.950">
    <property type="entry name" value="Methyl-accepting chemotaxis protein"/>
    <property type="match status" value="2"/>
</dbReference>
<proteinExistence type="predicted"/>
<sequence>MKSGCMSKKVASLVLVATILAPNVVYADELIQKDETVFVVLKKNGEVKSQIISDWIHSDKSNVEISDKSILTNIKNVKGNEEPVKQAEKLVWKSDKNDIYYQGTTDKELPIQTNITYSLDGKEISGEEIIGKSGEVKIKIELVNLDKHQVDINGETKEMYTPFTTATVVNLPQDKFTNIKLDGGQMLSDGNNQVISFVAFPGLKQSLSLDGIIDDLDLDISLQDSMEISAHVDNFEMGPIYITAAPNLIESEEFKKATTLDELRDGINEITDASSKLAEGALKLADGGNTFYTKMGEFNEGINSLASSVTPLAEGINSLAAGAESADAGASDLVTGTKQLSDGVNQFGVGAVAFASGSNDFSTNATKISEGAIQLTDSYEKLADGAIAAGTGTKSISDGLSQLSEGTKKAYEGSAKLSETSKALSNNIQGISAELKGIPTEGLSEDQINKLNDCIAKIQATEAISKGIWDGNADLSGNLKAISDSTGTLSAGAVQVNAGINQLAEGGKAVKPYADTLNEGSKQLQAGAIKLNDASVELKTASEQIVSGSKALIDGSIALSTGLNKLVKEGTTPLKLKLPELVSGVAQIKDGSNQLYDASEELANGSKELSDNMTKFNEEGIKEIDEKASPKLDDIQEVIDRKDKLVEISDDYGTFAGLSSDMDGKVKFVMKTEDLKAVKEVVQLKVESTEKDEENGFFSWIKNIFNKDNDEKSN</sequence>
<dbReference type="AlphaFoldDB" id="A0A1M5TGD7"/>
<dbReference type="STRING" id="1121316.SAMN02745207_01287"/>
<feature type="chain" id="PRO_5009913929" evidence="1">
    <location>
        <begin position="28"/>
        <end position="714"/>
    </location>
</feature>
<evidence type="ECO:0000256" key="1">
    <source>
        <dbReference type="SAM" id="SignalP"/>
    </source>
</evidence>
<feature type="signal peptide" evidence="1">
    <location>
        <begin position="1"/>
        <end position="27"/>
    </location>
</feature>
<name>A0A1M5TGD7_9CLOT</name>
<dbReference type="RefSeq" id="WP_073337614.1">
    <property type="nucleotide sequence ID" value="NZ_FQXM01000006.1"/>
</dbReference>
<dbReference type="EMBL" id="FQXM01000006">
    <property type="protein sequence ID" value="SHH49812.1"/>
    <property type="molecule type" value="Genomic_DNA"/>
</dbReference>
<accession>A0A1M5TGD7</accession>
<keyword evidence="3" id="KW-1185">Reference proteome</keyword>
<organism evidence="2 3">
    <name type="scientific">Clostridium grantii DSM 8605</name>
    <dbReference type="NCBI Taxonomy" id="1121316"/>
    <lineage>
        <taxon>Bacteria</taxon>
        <taxon>Bacillati</taxon>
        <taxon>Bacillota</taxon>
        <taxon>Clostridia</taxon>
        <taxon>Eubacteriales</taxon>
        <taxon>Clostridiaceae</taxon>
        <taxon>Clostridium</taxon>
    </lineage>
</organism>
<gene>
    <name evidence="2" type="ORF">SAMN02745207_01287</name>
</gene>
<keyword evidence="1" id="KW-0732">Signal</keyword>
<dbReference type="SUPFAM" id="SSF58104">
    <property type="entry name" value="Methyl-accepting chemotaxis protein (MCP) signaling domain"/>
    <property type="match status" value="1"/>
</dbReference>
<dbReference type="Proteomes" id="UP000184447">
    <property type="component" value="Unassembled WGS sequence"/>
</dbReference>
<reference evidence="2 3" key="1">
    <citation type="submission" date="2016-11" db="EMBL/GenBank/DDBJ databases">
        <authorList>
            <person name="Jaros S."/>
            <person name="Januszkiewicz K."/>
            <person name="Wedrychowicz H."/>
        </authorList>
    </citation>
    <scope>NUCLEOTIDE SEQUENCE [LARGE SCALE GENOMIC DNA]</scope>
    <source>
        <strain evidence="2 3">DSM 8605</strain>
    </source>
</reference>
<protein>
    <submittedName>
        <fullName evidence="2">Putative membrane protein</fullName>
    </submittedName>
</protein>
<evidence type="ECO:0000313" key="3">
    <source>
        <dbReference type="Proteomes" id="UP000184447"/>
    </source>
</evidence>